<feature type="signal peptide" evidence="2">
    <location>
        <begin position="1"/>
        <end position="27"/>
    </location>
</feature>
<accession>A0A7X0AY83</accession>
<dbReference type="Gene3D" id="2.40.50.100">
    <property type="match status" value="1"/>
</dbReference>
<comment type="caution">
    <text evidence="3">The sequence shown here is derived from an EMBL/GenBank/DDBJ whole genome shotgun (WGS) entry which is preliminary data.</text>
</comment>
<organism evidence="3 4">
    <name type="scientific">Nitrospirillum iridis</name>
    <dbReference type="NCBI Taxonomy" id="765888"/>
    <lineage>
        <taxon>Bacteria</taxon>
        <taxon>Pseudomonadati</taxon>
        <taxon>Pseudomonadota</taxon>
        <taxon>Alphaproteobacteria</taxon>
        <taxon>Rhodospirillales</taxon>
        <taxon>Azospirillaceae</taxon>
        <taxon>Nitrospirillum</taxon>
    </lineage>
</organism>
<evidence type="ECO:0000256" key="1">
    <source>
        <dbReference type="ARBA" id="ARBA00009477"/>
    </source>
</evidence>
<keyword evidence="4" id="KW-1185">Reference proteome</keyword>
<dbReference type="GO" id="GO:0015562">
    <property type="term" value="F:efflux transmembrane transporter activity"/>
    <property type="evidence" value="ECO:0007669"/>
    <property type="project" value="TreeGrafter"/>
</dbReference>
<dbReference type="NCBIfam" id="TIGR01730">
    <property type="entry name" value="RND_mfp"/>
    <property type="match status" value="1"/>
</dbReference>
<gene>
    <name evidence="3" type="ORF">FHS74_001339</name>
</gene>
<comment type="similarity">
    <text evidence="1">Belongs to the membrane fusion protein (MFP) (TC 8.A.1) family.</text>
</comment>
<reference evidence="3 4" key="1">
    <citation type="submission" date="2020-08" db="EMBL/GenBank/DDBJ databases">
        <title>Genomic Encyclopedia of Type Strains, Phase IV (KMG-IV): sequencing the most valuable type-strain genomes for metagenomic binning, comparative biology and taxonomic classification.</title>
        <authorList>
            <person name="Goeker M."/>
        </authorList>
    </citation>
    <scope>NUCLEOTIDE SEQUENCE [LARGE SCALE GENOMIC DNA]</scope>
    <source>
        <strain evidence="3 4">DSM 22198</strain>
    </source>
</reference>
<dbReference type="AlphaFoldDB" id="A0A7X0AY83"/>
<sequence>MTPFPARAVLLATTLLTGALPAGSVRSAETVPVVAVQTVPLARQSITVTVSGYGTLTPDSDALATLSFQRAGQVARVLVRPGQPVAKGTPLADLITDPTAAAGYSKALSALTFASGELQRTRALRDQHLATNSQVAAAEQAERDAQSALQAERRIGTDRAGETLAAPFDGYVDSIPVVLGDRIQPGAPVVRLGRGAGVRVVAGVDPAEIAAVKVGQPVAVTPLLGAATALAGTVAGVAGMLNPVTRWVDVTVLLPPGGGGLPGTPARIAITTDQHDGYVVPRQSVLTDEAGAYLFQLAGGRARRVAVEAGTDGAAGTEVRGETLNPQQPVIAVGNYGLEDGAAVTVAATKEGVGR</sequence>
<name>A0A7X0AY83_9PROT</name>
<dbReference type="SUPFAM" id="SSF111369">
    <property type="entry name" value="HlyD-like secretion proteins"/>
    <property type="match status" value="1"/>
</dbReference>
<dbReference type="GO" id="GO:1990281">
    <property type="term" value="C:efflux pump complex"/>
    <property type="evidence" value="ECO:0007669"/>
    <property type="project" value="TreeGrafter"/>
</dbReference>
<protein>
    <submittedName>
        <fullName evidence="3">RND family efflux transporter MFP subunit</fullName>
    </submittedName>
</protein>
<dbReference type="PANTHER" id="PTHR30469:SF15">
    <property type="entry name" value="HLYD FAMILY OF SECRETION PROTEINS"/>
    <property type="match status" value="1"/>
</dbReference>
<dbReference type="RefSeq" id="WP_184798714.1">
    <property type="nucleotide sequence ID" value="NZ_JACIIZ010000003.1"/>
</dbReference>
<dbReference type="EMBL" id="JACIIZ010000003">
    <property type="protein sequence ID" value="MBB6250794.1"/>
    <property type="molecule type" value="Genomic_DNA"/>
</dbReference>
<evidence type="ECO:0000256" key="2">
    <source>
        <dbReference type="SAM" id="SignalP"/>
    </source>
</evidence>
<proteinExistence type="inferred from homology"/>
<feature type="chain" id="PRO_5030963436" evidence="2">
    <location>
        <begin position="28"/>
        <end position="355"/>
    </location>
</feature>
<dbReference type="InterPro" id="IPR006143">
    <property type="entry name" value="RND_pump_MFP"/>
</dbReference>
<evidence type="ECO:0000313" key="3">
    <source>
        <dbReference type="EMBL" id="MBB6250794.1"/>
    </source>
</evidence>
<dbReference type="Proteomes" id="UP000539175">
    <property type="component" value="Unassembled WGS sequence"/>
</dbReference>
<dbReference type="Gene3D" id="2.40.30.170">
    <property type="match status" value="1"/>
</dbReference>
<dbReference type="Gene3D" id="2.40.420.20">
    <property type="match status" value="1"/>
</dbReference>
<dbReference type="PANTHER" id="PTHR30469">
    <property type="entry name" value="MULTIDRUG RESISTANCE PROTEIN MDTA"/>
    <property type="match status" value="1"/>
</dbReference>
<keyword evidence="2" id="KW-0732">Signal</keyword>
<evidence type="ECO:0000313" key="4">
    <source>
        <dbReference type="Proteomes" id="UP000539175"/>
    </source>
</evidence>